<evidence type="ECO:0000256" key="2">
    <source>
        <dbReference type="SAM" id="Phobius"/>
    </source>
</evidence>
<dbReference type="Proteomes" id="UP001295423">
    <property type="component" value="Unassembled WGS sequence"/>
</dbReference>
<keyword evidence="2" id="KW-0472">Membrane</keyword>
<sequence length="199" mass="22685">MMTHSSRIEICGDSNRVERQKPRALKPYMNDEAWERLCNDLDDAMQPWVALTRLSSRIARALGGMFLVFVIVYTAVKVTNLTAAEVDITAYVLFPMLMFVVAGSTCWLIRVLPQTNGLVVERIERALEGATNQVNEHMQHTRIAMEYQEDEVNRSNGKSIKWIQIRIVNEHGEVIQTEEDHHEEGDHLGDNDDGSFTLV</sequence>
<protein>
    <submittedName>
        <fullName evidence="3">Uncharacterized protein</fullName>
    </submittedName>
</protein>
<feature type="compositionally biased region" description="Basic and acidic residues" evidence="1">
    <location>
        <begin position="179"/>
        <end position="190"/>
    </location>
</feature>
<keyword evidence="2" id="KW-1133">Transmembrane helix</keyword>
<dbReference type="EMBL" id="CAKOGP040000001">
    <property type="protein sequence ID" value="CAJ1903128.1"/>
    <property type="molecule type" value="Genomic_DNA"/>
</dbReference>
<proteinExistence type="predicted"/>
<feature type="transmembrane region" description="Helical" evidence="2">
    <location>
        <begin position="58"/>
        <end position="76"/>
    </location>
</feature>
<comment type="caution">
    <text evidence="3">The sequence shown here is derived from an EMBL/GenBank/DDBJ whole genome shotgun (WGS) entry which is preliminary data.</text>
</comment>
<keyword evidence="4" id="KW-1185">Reference proteome</keyword>
<organism evidence="3 4">
    <name type="scientific">Cylindrotheca closterium</name>
    <dbReference type="NCBI Taxonomy" id="2856"/>
    <lineage>
        <taxon>Eukaryota</taxon>
        <taxon>Sar</taxon>
        <taxon>Stramenopiles</taxon>
        <taxon>Ochrophyta</taxon>
        <taxon>Bacillariophyta</taxon>
        <taxon>Bacillariophyceae</taxon>
        <taxon>Bacillariophycidae</taxon>
        <taxon>Bacillariales</taxon>
        <taxon>Bacillariaceae</taxon>
        <taxon>Cylindrotheca</taxon>
    </lineage>
</organism>
<feature type="region of interest" description="Disordered" evidence="1">
    <location>
        <begin position="179"/>
        <end position="199"/>
    </location>
</feature>
<evidence type="ECO:0000313" key="3">
    <source>
        <dbReference type="EMBL" id="CAJ1903128.1"/>
    </source>
</evidence>
<evidence type="ECO:0000313" key="4">
    <source>
        <dbReference type="Proteomes" id="UP001295423"/>
    </source>
</evidence>
<keyword evidence="2" id="KW-0812">Transmembrane</keyword>
<name>A0AAD2CE45_9STRA</name>
<feature type="transmembrane region" description="Helical" evidence="2">
    <location>
        <begin position="88"/>
        <end position="109"/>
    </location>
</feature>
<accession>A0AAD2CE45</accession>
<gene>
    <name evidence="3" type="ORF">CYCCA115_LOCUS369</name>
</gene>
<dbReference type="AlphaFoldDB" id="A0AAD2CE45"/>
<evidence type="ECO:0000256" key="1">
    <source>
        <dbReference type="SAM" id="MobiDB-lite"/>
    </source>
</evidence>
<reference evidence="3" key="1">
    <citation type="submission" date="2023-08" db="EMBL/GenBank/DDBJ databases">
        <authorList>
            <person name="Audoor S."/>
            <person name="Bilcke G."/>
        </authorList>
    </citation>
    <scope>NUCLEOTIDE SEQUENCE</scope>
</reference>